<dbReference type="Proteomes" id="UP000199054">
    <property type="component" value="Unassembled WGS sequence"/>
</dbReference>
<dbReference type="AlphaFoldDB" id="A0A1H8M8P9"/>
<keyword evidence="2" id="KW-1185">Reference proteome</keyword>
<evidence type="ECO:0008006" key="3">
    <source>
        <dbReference type="Google" id="ProtNLM"/>
    </source>
</evidence>
<evidence type="ECO:0000313" key="2">
    <source>
        <dbReference type="Proteomes" id="UP000199054"/>
    </source>
</evidence>
<dbReference type="OrthoDB" id="9810387at2"/>
<sequence>MSTFDDRERAYEAKFAHDADLRFKAEARRNRLLGEWAAGLLGKEGEDIRSYAMTVVTADFQSPGDEDVFRKIADDLSGKSDEATIRAKMAELLDTARRQVIEETE</sequence>
<accession>A0A1H8M8P9</accession>
<proteinExistence type="predicted"/>
<gene>
    <name evidence="1" type="ORF">SAMN04489859_103729</name>
</gene>
<dbReference type="Pfam" id="PF07345">
    <property type="entry name" value="ATPaseInh_sub_z"/>
    <property type="match status" value="1"/>
</dbReference>
<evidence type="ECO:0000313" key="1">
    <source>
        <dbReference type="EMBL" id="SEO13640.1"/>
    </source>
</evidence>
<dbReference type="Gene3D" id="1.10.790.20">
    <property type="entry name" value="Domain of unknown function DUF1476"/>
    <property type="match status" value="1"/>
</dbReference>
<dbReference type="EMBL" id="FODE01000037">
    <property type="protein sequence ID" value="SEO13640.1"/>
    <property type="molecule type" value="Genomic_DNA"/>
</dbReference>
<dbReference type="PIRSF" id="PIRSF031780">
    <property type="entry name" value="UCP031780"/>
    <property type="match status" value="1"/>
</dbReference>
<reference evidence="1 2" key="1">
    <citation type="submission" date="2016-10" db="EMBL/GenBank/DDBJ databases">
        <authorList>
            <person name="de Groot N.N."/>
        </authorList>
    </citation>
    <scope>NUCLEOTIDE SEQUENCE [LARGE SCALE GENOMIC DNA]</scope>
    <source>
        <strain evidence="1 2">DSM 8512</strain>
    </source>
</reference>
<dbReference type="InterPro" id="IPR038293">
    <property type="entry name" value="ATPase_inh_sub_z_sf"/>
</dbReference>
<name>A0A1H8M8P9_9RHOB</name>
<dbReference type="InterPro" id="IPR009945">
    <property type="entry name" value="ATPase_inh_sub_z"/>
</dbReference>
<organism evidence="1 2">
    <name type="scientific">Paracoccus alcaliphilus</name>
    <dbReference type="NCBI Taxonomy" id="34002"/>
    <lineage>
        <taxon>Bacteria</taxon>
        <taxon>Pseudomonadati</taxon>
        <taxon>Pseudomonadota</taxon>
        <taxon>Alphaproteobacteria</taxon>
        <taxon>Rhodobacterales</taxon>
        <taxon>Paracoccaceae</taxon>
        <taxon>Paracoccus</taxon>
    </lineage>
</organism>
<dbReference type="RefSeq" id="WP_090616363.1">
    <property type="nucleotide sequence ID" value="NZ_CP067124.1"/>
</dbReference>
<dbReference type="STRING" id="34002.SAMN04489859_103729"/>
<protein>
    <recommendedName>
        <fullName evidence="3">Aldolase</fullName>
    </recommendedName>
</protein>